<dbReference type="Proteomes" id="UP001529369">
    <property type="component" value="Unassembled WGS sequence"/>
</dbReference>
<feature type="compositionally biased region" description="Low complexity" evidence="2">
    <location>
        <begin position="152"/>
        <end position="163"/>
    </location>
</feature>
<dbReference type="InterPro" id="IPR002104">
    <property type="entry name" value="Integrase_catalytic"/>
</dbReference>
<comment type="caution">
    <text evidence="4">The sequence shown here is derived from an EMBL/GenBank/DDBJ whole genome shotgun (WGS) entry which is preliminary data.</text>
</comment>
<organism evidence="4 5">
    <name type="scientific">Paeniroseomonas aquatica</name>
    <dbReference type="NCBI Taxonomy" id="373043"/>
    <lineage>
        <taxon>Bacteria</taxon>
        <taxon>Pseudomonadati</taxon>
        <taxon>Pseudomonadota</taxon>
        <taxon>Alphaproteobacteria</taxon>
        <taxon>Acetobacterales</taxon>
        <taxon>Acetobacteraceae</taxon>
        <taxon>Paeniroseomonas</taxon>
    </lineage>
</organism>
<keyword evidence="1" id="KW-0233">DNA recombination</keyword>
<evidence type="ECO:0000256" key="2">
    <source>
        <dbReference type="SAM" id="MobiDB-lite"/>
    </source>
</evidence>
<dbReference type="RefSeq" id="WP_290314759.1">
    <property type="nucleotide sequence ID" value="NZ_JAUFPN010000011.1"/>
</dbReference>
<gene>
    <name evidence="4" type="ORF">QWZ14_01365</name>
</gene>
<dbReference type="InterPro" id="IPR011010">
    <property type="entry name" value="DNA_brk_join_enz"/>
</dbReference>
<keyword evidence="5" id="KW-1185">Reference proteome</keyword>
<dbReference type="Gene3D" id="1.10.443.10">
    <property type="entry name" value="Intergrase catalytic core"/>
    <property type="match status" value="1"/>
</dbReference>
<evidence type="ECO:0000313" key="5">
    <source>
        <dbReference type="Proteomes" id="UP001529369"/>
    </source>
</evidence>
<protein>
    <recommendedName>
        <fullName evidence="3">Tyr recombinase domain-containing protein</fullName>
    </recommendedName>
</protein>
<dbReference type="PROSITE" id="PS51898">
    <property type="entry name" value="TYR_RECOMBINASE"/>
    <property type="match status" value="1"/>
</dbReference>
<dbReference type="InterPro" id="IPR013762">
    <property type="entry name" value="Integrase-like_cat_sf"/>
</dbReference>
<sequence>MVAARVTPVRSAMALGEAALRPLLASCGEDLAGRRDRALFLLAQASGLRRAELVALDREQLRFTAAGVVLEIGQDVLELARSPDSDRCPVCALEVWLRQARIDYGAVFRRVTAAGTLENRLSPQGVWRILRRRAGLARLRVPVGSRLSPDGLRASPRAPAALPASPPRRQ</sequence>
<evidence type="ECO:0000313" key="4">
    <source>
        <dbReference type="EMBL" id="MDN3563027.1"/>
    </source>
</evidence>
<feature type="region of interest" description="Disordered" evidence="2">
    <location>
        <begin position="148"/>
        <end position="170"/>
    </location>
</feature>
<dbReference type="SUPFAM" id="SSF56349">
    <property type="entry name" value="DNA breaking-rejoining enzymes"/>
    <property type="match status" value="1"/>
</dbReference>
<name>A0ABT7ZZX1_9PROT</name>
<proteinExistence type="predicted"/>
<evidence type="ECO:0000256" key="1">
    <source>
        <dbReference type="ARBA" id="ARBA00023172"/>
    </source>
</evidence>
<feature type="domain" description="Tyr recombinase" evidence="3">
    <location>
        <begin position="10"/>
        <end position="170"/>
    </location>
</feature>
<accession>A0ABT7ZZX1</accession>
<reference evidence="5" key="1">
    <citation type="journal article" date="2019" name="Int. J. Syst. Evol. Microbiol.">
        <title>The Global Catalogue of Microorganisms (GCM) 10K type strain sequencing project: providing services to taxonomists for standard genome sequencing and annotation.</title>
        <authorList>
            <consortium name="The Broad Institute Genomics Platform"/>
            <consortium name="The Broad Institute Genome Sequencing Center for Infectious Disease"/>
            <person name="Wu L."/>
            <person name="Ma J."/>
        </authorList>
    </citation>
    <scope>NUCLEOTIDE SEQUENCE [LARGE SCALE GENOMIC DNA]</scope>
    <source>
        <strain evidence="5">CECT 7131</strain>
    </source>
</reference>
<dbReference type="EMBL" id="JAUFPN010000011">
    <property type="protein sequence ID" value="MDN3563027.1"/>
    <property type="molecule type" value="Genomic_DNA"/>
</dbReference>
<evidence type="ECO:0000259" key="3">
    <source>
        <dbReference type="PROSITE" id="PS51898"/>
    </source>
</evidence>